<dbReference type="STRING" id="658218.SAMN05216562_2410"/>
<name>A0A1H3ZHZ2_9GAMM</name>
<feature type="transmembrane region" description="Helical" evidence="2">
    <location>
        <begin position="238"/>
        <end position="258"/>
    </location>
</feature>
<feature type="region of interest" description="Disordered" evidence="1">
    <location>
        <begin position="1"/>
        <end position="40"/>
    </location>
</feature>
<dbReference type="PANTHER" id="PTHR38033">
    <property type="entry name" value="MEMBRANE PROTEIN-RELATED"/>
    <property type="match status" value="1"/>
</dbReference>
<dbReference type="NCBIfam" id="TIGR03349">
    <property type="entry name" value="IV_VI_DotU"/>
    <property type="match status" value="1"/>
</dbReference>
<dbReference type="PANTHER" id="PTHR38033:SF1">
    <property type="entry name" value="DOTU FAMILY TYPE IV_VI SECRETION SYSTEM PROTEIN"/>
    <property type="match status" value="1"/>
</dbReference>
<feature type="domain" description="Type IV / VI secretion system DotU" evidence="3">
    <location>
        <begin position="58"/>
        <end position="261"/>
    </location>
</feature>
<dbReference type="Pfam" id="PF09850">
    <property type="entry name" value="DotU"/>
    <property type="match status" value="1"/>
</dbReference>
<sequence length="287" mass="32189">MSNDSFTPPRAPTAGDRTVIVPTPGAAAASRPPGNAQPNAFAGADVQRDISIRNSLNPLVAAASKLLGVIIKLRTTMKHDNVPDLHKRLTREIQNFEREAKQLSLAPETVLTARYLLCTVVDEVVLTTPWGTASGWSQHSLLSLFHKETFGGEKSFLILQRMLETPGSHLELLELFYLCLSLGFQGKYRLVQRGHEQLEQIRDNLYQTIESHRPAMERDLSPHWQGCVERKTRMIHYIPLWVIASVVFGLLAVTYSGYRWWLYQSATPVAESIAAMAGDKQEEMPNR</sequence>
<dbReference type="InterPro" id="IPR017732">
    <property type="entry name" value="T4/T6SS_DotU"/>
</dbReference>
<gene>
    <name evidence="4" type="ORF">SAMN05216562_2410</name>
</gene>
<keyword evidence="2" id="KW-1133">Transmembrane helix</keyword>
<reference evidence="5" key="1">
    <citation type="submission" date="2016-10" db="EMBL/GenBank/DDBJ databases">
        <authorList>
            <person name="Varghese N."/>
            <person name="Submissions S."/>
        </authorList>
    </citation>
    <scope>NUCLEOTIDE SEQUENCE [LARGE SCALE GENOMIC DNA]</scope>
    <source>
        <strain evidence="5">CGMCC 1.10657</strain>
    </source>
</reference>
<dbReference type="EMBL" id="FNQO01000002">
    <property type="protein sequence ID" value="SEA23376.1"/>
    <property type="molecule type" value="Genomic_DNA"/>
</dbReference>
<evidence type="ECO:0000256" key="1">
    <source>
        <dbReference type="SAM" id="MobiDB-lite"/>
    </source>
</evidence>
<evidence type="ECO:0000256" key="2">
    <source>
        <dbReference type="SAM" id="Phobius"/>
    </source>
</evidence>
<evidence type="ECO:0000259" key="3">
    <source>
        <dbReference type="Pfam" id="PF09850"/>
    </source>
</evidence>
<dbReference type="NCBIfam" id="NF038228">
    <property type="entry name" value="IcmH_DotU_IVB"/>
    <property type="match status" value="1"/>
</dbReference>
<dbReference type="RefSeq" id="WP_091388527.1">
    <property type="nucleotide sequence ID" value="NZ_FNQO01000002.1"/>
</dbReference>
<dbReference type="Proteomes" id="UP000198658">
    <property type="component" value="Unassembled WGS sequence"/>
</dbReference>
<protein>
    <submittedName>
        <fullName evidence="4">Type VI secretion system protein ImpK</fullName>
    </submittedName>
</protein>
<keyword evidence="2" id="KW-0812">Transmembrane</keyword>
<accession>A0A1H3ZHZ2</accession>
<dbReference type="Gene3D" id="1.25.40.590">
    <property type="entry name" value="Type IV / VI secretion system, DotU"/>
    <property type="match status" value="1"/>
</dbReference>
<proteinExistence type="predicted"/>
<organism evidence="4 5">
    <name type="scientific">Microbulbifer marinus</name>
    <dbReference type="NCBI Taxonomy" id="658218"/>
    <lineage>
        <taxon>Bacteria</taxon>
        <taxon>Pseudomonadati</taxon>
        <taxon>Pseudomonadota</taxon>
        <taxon>Gammaproteobacteria</taxon>
        <taxon>Cellvibrionales</taxon>
        <taxon>Microbulbiferaceae</taxon>
        <taxon>Microbulbifer</taxon>
    </lineage>
</organism>
<evidence type="ECO:0000313" key="5">
    <source>
        <dbReference type="Proteomes" id="UP000198658"/>
    </source>
</evidence>
<dbReference type="AlphaFoldDB" id="A0A1H3ZHZ2"/>
<dbReference type="OrthoDB" id="345640at2"/>
<keyword evidence="2" id="KW-0472">Membrane</keyword>
<dbReference type="InterPro" id="IPR038522">
    <property type="entry name" value="T4/T6SS_DotU_sf"/>
</dbReference>
<keyword evidence="5" id="KW-1185">Reference proteome</keyword>
<evidence type="ECO:0000313" key="4">
    <source>
        <dbReference type="EMBL" id="SEA23376.1"/>
    </source>
</evidence>